<protein>
    <submittedName>
        <fullName evidence="1">Uncharacterized protein</fullName>
    </submittedName>
</protein>
<dbReference type="KEGG" id="lmu:LBLM1_03100"/>
<reference evidence="1 2" key="1">
    <citation type="journal article" date="2012" name="J. Bacteriol.">
        <title>Genome sequence of Lactobacillus mucosae LM1, isolated from piglet feces.</title>
        <authorList>
            <person name="Lee J.H."/>
            <person name="Valeriano V.D."/>
            <person name="Shin Y.R."/>
            <person name="Chae J.P."/>
            <person name="Kim G.B."/>
            <person name="Ham J.S."/>
            <person name="Chun J."/>
            <person name="Kang D.K."/>
        </authorList>
    </citation>
    <scope>NUCLEOTIDE SEQUENCE [LARGE SCALE GENOMIC DNA]</scope>
    <source>
        <strain evidence="1 2">LM1</strain>
    </source>
</reference>
<dbReference type="STRING" id="1130798.LBLM1_03100"/>
<evidence type="ECO:0000313" key="1">
    <source>
        <dbReference type="EMBL" id="AJT50154.1"/>
    </source>
</evidence>
<dbReference type="EMBL" id="CP011013">
    <property type="protein sequence ID" value="AJT50154.1"/>
    <property type="molecule type" value="Genomic_DNA"/>
</dbReference>
<name>A0A0D4CJC6_LIMMU</name>
<organism evidence="1 2">
    <name type="scientific">Limosilactobacillus mucosae LM1</name>
    <dbReference type="NCBI Taxonomy" id="1130798"/>
    <lineage>
        <taxon>Bacteria</taxon>
        <taxon>Bacillati</taxon>
        <taxon>Bacillota</taxon>
        <taxon>Bacilli</taxon>
        <taxon>Lactobacillales</taxon>
        <taxon>Lactobacillaceae</taxon>
        <taxon>Limosilactobacillus</taxon>
    </lineage>
</organism>
<dbReference type="AlphaFoldDB" id="A0A0D4CJC6"/>
<dbReference type="RefSeq" id="WP_039945805.1">
    <property type="nucleotide sequence ID" value="NZ_CP011013.1"/>
</dbReference>
<gene>
    <name evidence="1" type="ORF">LBLM1_03100</name>
</gene>
<proteinExistence type="predicted"/>
<sequence>MIIDTNEIKKLICDSGIPTTKLEKGTGVSRVTISNLRSGRADWNKVWLATLEKFQTFINENEEEIKMMNKKQLELNELAELQGLTKEGVIVGLPEDIVSIYNDEAEEEKMTTAEFVENFVDDLSGIIELHEDGSITIQGEGLIVIDNSNLSGNDSLDWLGKNSNFKELFNDSVKAEELVEQIYDTYFN</sequence>
<accession>A0A0D4CJC6</accession>
<keyword evidence="2" id="KW-1185">Reference proteome</keyword>
<dbReference type="HOGENOM" id="CLU_1439432_0_0_9"/>
<dbReference type="Proteomes" id="UP000003645">
    <property type="component" value="Chromosome"/>
</dbReference>
<evidence type="ECO:0000313" key="2">
    <source>
        <dbReference type="Proteomes" id="UP000003645"/>
    </source>
</evidence>